<accession>A0A554A3F2</accession>
<dbReference type="Pfam" id="PF09560">
    <property type="entry name" value="Spore_YunB"/>
    <property type="match status" value="1"/>
</dbReference>
<keyword evidence="1" id="KW-1133">Transmembrane helix</keyword>
<dbReference type="PIRSF" id="PIRSF021383">
    <property type="entry name" value="YunB"/>
    <property type="match status" value="1"/>
</dbReference>
<dbReference type="OrthoDB" id="1649278at2"/>
<dbReference type="Proteomes" id="UP000318521">
    <property type="component" value="Unassembled WGS sequence"/>
</dbReference>
<gene>
    <name evidence="2" type="primary">yunB</name>
    <name evidence="2" type="ORF">FN960_01340</name>
</gene>
<feature type="transmembrane region" description="Helical" evidence="1">
    <location>
        <begin position="26"/>
        <end position="48"/>
    </location>
</feature>
<comment type="caution">
    <text evidence="2">The sequence shown here is derived from an EMBL/GenBank/DDBJ whole genome shotgun (WGS) entry which is preliminary data.</text>
</comment>
<dbReference type="NCBIfam" id="TIGR02832">
    <property type="entry name" value="spo_yunB"/>
    <property type="match status" value="1"/>
</dbReference>
<evidence type="ECO:0000313" key="2">
    <source>
        <dbReference type="EMBL" id="TSB48224.1"/>
    </source>
</evidence>
<organism evidence="2 3">
    <name type="scientific">Alkalicoccobacillus porphyridii</name>
    <dbReference type="NCBI Taxonomy" id="2597270"/>
    <lineage>
        <taxon>Bacteria</taxon>
        <taxon>Bacillati</taxon>
        <taxon>Bacillota</taxon>
        <taxon>Bacilli</taxon>
        <taxon>Bacillales</taxon>
        <taxon>Bacillaceae</taxon>
        <taxon>Alkalicoccobacillus</taxon>
    </lineage>
</organism>
<evidence type="ECO:0000256" key="1">
    <source>
        <dbReference type="SAM" id="Phobius"/>
    </source>
</evidence>
<dbReference type="InterPro" id="IPR014197">
    <property type="entry name" value="Sporulation_prot_YunB"/>
</dbReference>
<keyword evidence="1" id="KW-0472">Membrane</keyword>
<evidence type="ECO:0000313" key="3">
    <source>
        <dbReference type="Proteomes" id="UP000318521"/>
    </source>
</evidence>
<keyword evidence="1" id="KW-0812">Transmembrane</keyword>
<keyword evidence="3" id="KW-1185">Reference proteome</keyword>
<proteinExistence type="predicted"/>
<dbReference type="EMBL" id="VLXZ01000001">
    <property type="protein sequence ID" value="TSB48224.1"/>
    <property type="molecule type" value="Genomic_DNA"/>
</dbReference>
<sequence length="269" mass="29918">MIQEGEFGMLNRRPIRRKKQKGPLPFRYVLLLSTLIFTLMTYQGIWLIDQKIRPVLTQIAKMELKNIATHSIEGALTNTLGQIIDMDELLVVEKDDTGYVTMLNFDAGEYNRILGETLAEVHDQLELLKAGHLNREGEKVVEGESAILYEIPIGRALNNSLLADLGPTIPVRFQTISHVKVNMSDKVERVNINSTRISAYIDIDIDVEVIIPFAVTTDTISVSLPVGFSVITGPVPNYYMEGGGGAIMPAPVVIPEQLEENEELEESSP</sequence>
<protein>
    <submittedName>
        <fullName evidence="2">Sporulation protein YunB</fullName>
    </submittedName>
</protein>
<reference evidence="2 3" key="1">
    <citation type="submission" date="2019-07" db="EMBL/GenBank/DDBJ databases">
        <authorList>
            <person name="Park Y.J."/>
            <person name="Jeong S.E."/>
            <person name="Jung H.S."/>
        </authorList>
    </citation>
    <scope>NUCLEOTIDE SEQUENCE [LARGE SCALE GENOMIC DNA]</scope>
    <source>
        <strain evidence="3">P16(2019)</strain>
    </source>
</reference>
<dbReference type="AlphaFoldDB" id="A0A554A3F2"/>
<name>A0A554A3F2_9BACI</name>